<keyword evidence="2" id="KW-1185">Reference proteome</keyword>
<dbReference type="EMBL" id="VRKQ01000024">
    <property type="protein sequence ID" value="TXG34524.1"/>
    <property type="molecule type" value="Genomic_DNA"/>
</dbReference>
<sequence length="387" mass="45936">MKYQLSNTERQYLGLEPINPDWDYVEFKGDKYRPDSVLVFKNETIKRHIISTENSYKEYQYDDLTRERKYLLPKTSRGKEKKLTPSTFEKLTPKGVYFSYELENFTIASYATQTTFYSSKMESIILPTIKDFKFWLKKFIDETTEFNKRQIEVFKAAKRKNIKSKNGDVFAFKVDRNNYGYGQVIERIDKLRKTLPDNHGLSNIMGKPLVIRIFHYKSEGIKKDINFLKGLKTTPSQYIFDNHIFYGEYSIIGNFQIPKNEIDFPISYGRVLYASPEVYLQWGIIHKQKSLSLYDKHLKGINELVPKESSSYNISNPYSKNSIGFQLDIDRQTIIDCIKQNSNKPYWNQKIYKMKKDLRNPINTRVRKELLEEFGIDESEYFLERNE</sequence>
<proteinExistence type="predicted"/>
<comment type="caution">
    <text evidence="1">The sequence shown here is derived from an EMBL/GenBank/DDBJ whole genome shotgun (WGS) entry which is preliminary data.</text>
</comment>
<name>A0A5C7GEE6_9FLAO</name>
<organism evidence="1 2">
    <name type="scientific">Seonamhaeicola maritimus</name>
    <dbReference type="NCBI Taxonomy" id="2591822"/>
    <lineage>
        <taxon>Bacteria</taxon>
        <taxon>Pseudomonadati</taxon>
        <taxon>Bacteroidota</taxon>
        <taxon>Flavobacteriia</taxon>
        <taxon>Flavobacteriales</taxon>
        <taxon>Flavobacteriaceae</taxon>
    </lineage>
</organism>
<dbReference type="Pfam" id="PF15428">
    <property type="entry name" value="Imm26"/>
    <property type="match status" value="1"/>
</dbReference>
<dbReference type="RefSeq" id="WP_147770009.1">
    <property type="nucleotide sequence ID" value="NZ_VRKQ01000024.1"/>
</dbReference>
<gene>
    <name evidence="1" type="ORF">FUA22_18070</name>
</gene>
<reference evidence="1 2" key="1">
    <citation type="submission" date="2019-08" db="EMBL/GenBank/DDBJ databases">
        <title>Seonamhaeicola sediminis sp. nov., isolated from marine sediment.</title>
        <authorList>
            <person name="Cao W.R."/>
        </authorList>
    </citation>
    <scope>NUCLEOTIDE SEQUENCE [LARGE SCALE GENOMIC DNA]</scope>
    <source>
        <strain evidence="1 2">1505</strain>
    </source>
</reference>
<dbReference type="InterPro" id="IPR029278">
    <property type="entry name" value="Imm26"/>
</dbReference>
<dbReference type="OrthoDB" id="1814150at2"/>
<dbReference type="Proteomes" id="UP000321080">
    <property type="component" value="Unassembled WGS sequence"/>
</dbReference>
<evidence type="ECO:0000313" key="1">
    <source>
        <dbReference type="EMBL" id="TXG34524.1"/>
    </source>
</evidence>
<evidence type="ECO:0000313" key="2">
    <source>
        <dbReference type="Proteomes" id="UP000321080"/>
    </source>
</evidence>
<accession>A0A5C7GEE6</accession>
<dbReference type="AlphaFoldDB" id="A0A5C7GEE6"/>
<protein>
    <submittedName>
        <fullName evidence="1">Uncharacterized protein</fullName>
    </submittedName>
</protein>